<keyword evidence="9" id="KW-0067">ATP-binding</keyword>
<dbReference type="InterPro" id="IPR017945">
    <property type="entry name" value="DHBP_synth_RibB-like_a/b_dom"/>
</dbReference>
<feature type="domain" description="YrdC-like" evidence="12">
    <location>
        <begin position="2"/>
        <end position="188"/>
    </location>
</feature>
<sequence length="191" mass="21591">MQKDWLKVEKVLKSGGIAVIPTDTLYGLVASAFDKKAIEKIYKIKERDKSKALIVLISSFKDLEKFGIKVIKEQAKILEKFWPGQVSVLLSCKSNKFKYIHSGTGEIAFRMIGPRNKNLYNLLRKVGPIVAPSANRENGKPAETIKEAKEYFDDKVDYYINSGKKVGEPSTLVRVKEGKIEVLRQGRVFLI</sequence>
<accession>A0A0G0B8E3</accession>
<evidence type="ECO:0000259" key="12">
    <source>
        <dbReference type="PROSITE" id="PS51163"/>
    </source>
</evidence>
<protein>
    <recommendedName>
        <fullName evidence="10">L-threonylcarbamoyladenylate synthase</fullName>
        <ecNumber evidence="3">2.7.7.87</ecNumber>
    </recommendedName>
    <alternativeName>
        <fullName evidence="10">L-threonylcarbamoyladenylate synthase</fullName>
    </alternativeName>
</protein>
<name>A0A0G0B8E3_9BACT</name>
<keyword evidence="5" id="KW-0808">Transferase</keyword>
<dbReference type="EMBL" id="LBPY01000022">
    <property type="protein sequence ID" value="KKP65643.1"/>
    <property type="molecule type" value="Genomic_DNA"/>
</dbReference>
<dbReference type="GO" id="GO:0006450">
    <property type="term" value="P:regulation of translational fidelity"/>
    <property type="evidence" value="ECO:0007669"/>
    <property type="project" value="TreeGrafter"/>
</dbReference>
<gene>
    <name evidence="13" type="ORF">UR64_C0022G0003</name>
</gene>
<dbReference type="GO" id="GO:0061710">
    <property type="term" value="F:L-threonylcarbamoyladenylate synthase"/>
    <property type="evidence" value="ECO:0007669"/>
    <property type="project" value="UniProtKB-EC"/>
</dbReference>
<dbReference type="Pfam" id="PF01300">
    <property type="entry name" value="Sua5_yciO_yrdC"/>
    <property type="match status" value="1"/>
</dbReference>
<dbReference type="InterPro" id="IPR006070">
    <property type="entry name" value="Sua5-like_dom"/>
</dbReference>
<evidence type="ECO:0000256" key="1">
    <source>
        <dbReference type="ARBA" id="ARBA00004496"/>
    </source>
</evidence>
<comment type="caution">
    <text evidence="13">The sequence shown here is derived from an EMBL/GenBank/DDBJ whole genome shotgun (WGS) entry which is preliminary data.</text>
</comment>
<dbReference type="GO" id="GO:0005524">
    <property type="term" value="F:ATP binding"/>
    <property type="evidence" value="ECO:0007669"/>
    <property type="project" value="UniProtKB-KW"/>
</dbReference>
<dbReference type="PROSITE" id="PS51163">
    <property type="entry name" value="YRDC"/>
    <property type="match status" value="1"/>
</dbReference>
<comment type="catalytic activity">
    <reaction evidence="11">
        <text>L-threonine + hydrogencarbonate + ATP = L-threonylcarbamoyladenylate + diphosphate + H2O</text>
        <dbReference type="Rhea" id="RHEA:36407"/>
        <dbReference type="ChEBI" id="CHEBI:15377"/>
        <dbReference type="ChEBI" id="CHEBI:17544"/>
        <dbReference type="ChEBI" id="CHEBI:30616"/>
        <dbReference type="ChEBI" id="CHEBI:33019"/>
        <dbReference type="ChEBI" id="CHEBI:57926"/>
        <dbReference type="ChEBI" id="CHEBI:73682"/>
        <dbReference type="EC" id="2.7.7.87"/>
    </reaction>
</comment>
<proteinExistence type="inferred from homology"/>
<dbReference type="Proteomes" id="UP000034952">
    <property type="component" value="Unassembled WGS sequence"/>
</dbReference>
<evidence type="ECO:0000256" key="7">
    <source>
        <dbReference type="ARBA" id="ARBA00022695"/>
    </source>
</evidence>
<dbReference type="NCBIfam" id="TIGR00057">
    <property type="entry name" value="L-threonylcarbamoyladenylate synthase"/>
    <property type="match status" value="1"/>
</dbReference>
<evidence type="ECO:0000256" key="2">
    <source>
        <dbReference type="ARBA" id="ARBA00007663"/>
    </source>
</evidence>
<dbReference type="EC" id="2.7.7.87" evidence="3"/>
<dbReference type="PANTHER" id="PTHR17490">
    <property type="entry name" value="SUA5"/>
    <property type="match status" value="1"/>
</dbReference>
<dbReference type="GO" id="GO:0005737">
    <property type="term" value="C:cytoplasm"/>
    <property type="evidence" value="ECO:0007669"/>
    <property type="project" value="UniProtKB-SubCell"/>
</dbReference>
<evidence type="ECO:0000256" key="4">
    <source>
        <dbReference type="ARBA" id="ARBA00022490"/>
    </source>
</evidence>
<comment type="similarity">
    <text evidence="2">Belongs to the SUA5 family.</text>
</comment>
<dbReference type="GO" id="GO:0003725">
    <property type="term" value="F:double-stranded RNA binding"/>
    <property type="evidence" value="ECO:0007669"/>
    <property type="project" value="InterPro"/>
</dbReference>
<evidence type="ECO:0000256" key="9">
    <source>
        <dbReference type="ARBA" id="ARBA00022840"/>
    </source>
</evidence>
<dbReference type="GO" id="GO:0000049">
    <property type="term" value="F:tRNA binding"/>
    <property type="evidence" value="ECO:0007669"/>
    <property type="project" value="TreeGrafter"/>
</dbReference>
<dbReference type="InterPro" id="IPR050156">
    <property type="entry name" value="TC-AMP_synthase_SUA5"/>
</dbReference>
<dbReference type="SUPFAM" id="SSF55821">
    <property type="entry name" value="YrdC/RibB"/>
    <property type="match status" value="1"/>
</dbReference>
<evidence type="ECO:0000256" key="8">
    <source>
        <dbReference type="ARBA" id="ARBA00022741"/>
    </source>
</evidence>
<evidence type="ECO:0000313" key="13">
    <source>
        <dbReference type="EMBL" id="KKP65643.1"/>
    </source>
</evidence>
<keyword evidence="7" id="KW-0548">Nucleotidyltransferase</keyword>
<dbReference type="PANTHER" id="PTHR17490:SF16">
    <property type="entry name" value="THREONYLCARBAMOYL-AMP SYNTHASE"/>
    <property type="match status" value="1"/>
</dbReference>
<organism evidence="13 14">
    <name type="scientific">Candidatus Nomurabacteria bacterium GW2011_GWE1_35_16</name>
    <dbReference type="NCBI Taxonomy" id="1618761"/>
    <lineage>
        <taxon>Bacteria</taxon>
        <taxon>Candidatus Nomuraibacteriota</taxon>
    </lineage>
</organism>
<evidence type="ECO:0000256" key="5">
    <source>
        <dbReference type="ARBA" id="ARBA00022679"/>
    </source>
</evidence>
<keyword evidence="8" id="KW-0547">Nucleotide-binding</keyword>
<reference evidence="13 14" key="1">
    <citation type="journal article" date="2015" name="Nature">
        <title>rRNA introns, odd ribosomes, and small enigmatic genomes across a large radiation of phyla.</title>
        <authorList>
            <person name="Brown C.T."/>
            <person name="Hug L.A."/>
            <person name="Thomas B.C."/>
            <person name="Sharon I."/>
            <person name="Castelle C.J."/>
            <person name="Singh A."/>
            <person name="Wilkins M.J."/>
            <person name="Williams K.H."/>
            <person name="Banfield J.F."/>
        </authorList>
    </citation>
    <scope>NUCLEOTIDE SEQUENCE [LARGE SCALE GENOMIC DNA]</scope>
</reference>
<evidence type="ECO:0000256" key="6">
    <source>
        <dbReference type="ARBA" id="ARBA00022694"/>
    </source>
</evidence>
<evidence type="ECO:0000313" key="14">
    <source>
        <dbReference type="Proteomes" id="UP000034952"/>
    </source>
</evidence>
<evidence type="ECO:0000256" key="11">
    <source>
        <dbReference type="ARBA" id="ARBA00048366"/>
    </source>
</evidence>
<dbReference type="GO" id="GO:0008033">
    <property type="term" value="P:tRNA processing"/>
    <property type="evidence" value="ECO:0007669"/>
    <property type="project" value="UniProtKB-KW"/>
</dbReference>
<dbReference type="PATRIC" id="fig|1618761.3.peg.774"/>
<evidence type="ECO:0000256" key="10">
    <source>
        <dbReference type="ARBA" id="ARBA00029774"/>
    </source>
</evidence>
<comment type="subcellular location">
    <subcellularLocation>
        <location evidence="1">Cytoplasm</location>
    </subcellularLocation>
</comment>
<evidence type="ECO:0000256" key="3">
    <source>
        <dbReference type="ARBA" id="ARBA00012584"/>
    </source>
</evidence>
<dbReference type="AlphaFoldDB" id="A0A0G0B8E3"/>
<keyword evidence="6" id="KW-0819">tRNA processing</keyword>
<dbReference type="Gene3D" id="3.90.870.10">
    <property type="entry name" value="DHBP synthase"/>
    <property type="match status" value="1"/>
</dbReference>
<keyword evidence="4" id="KW-0963">Cytoplasm</keyword>